<dbReference type="PANTHER" id="PTHR42852">
    <property type="entry name" value="THIOL:DISULFIDE INTERCHANGE PROTEIN DSBE"/>
    <property type="match status" value="1"/>
</dbReference>
<sequence>MKNILKFYLALLAFTAPALEAQIQPGLEVGAPAPPIVLKNLDGGSTFYLRDYCGQPRTPRTRQQRDVVVLSFFTTWCENCKKEIPCLQEMASKFSQDSIRFYLINVGEPKDSVEAYIFQWVISLPILHDEFSATAKKYQANNMPTLAVVDKAGRIAEYHAGFVDGYEKELEAKLNLLLGKTKPESLAVTLRPGSVQSPDSAIADTAKAKAKPKVKGKKGKIKKSG</sequence>
<dbReference type="Proteomes" id="UP000736328">
    <property type="component" value="Unassembled WGS sequence"/>
</dbReference>
<feature type="region of interest" description="Disordered" evidence="1">
    <location>
        <begin position="189"/>
        <end position="225"/>
    </location>
</feature>
<dbReference type="Pfam" id="PF00578">
    <property type="entry name" value="AhpC-TSA"/>
    <property type="match status" value="1"/>
</dbReference>
<dbReference type="InterPro" id="IPR013766">
    <property type="entry name" value="Thioredoxin_domain"/>
</dbReference>
<dbReference type="InterPro" id="IPR000866">
    <property type="entry name" value="AhpC/TSA"/>
</dbReference>
<dbReference type="Gene3D" id="3.40.30.10">
    <property type="entry name" value="Glutaredoxin"/>
    <property type="match status" value="1"/>
</dbReference>
<dbReference type="EMBL" id="JACQXR010000002">
    <property type="protein sequence ID" value="MBI4725620.1"/>
    <property type="molecule type" value="Genomic_DNA"/>
</dbReference>
<accession>A0A933I6R9</accession>
<feature type="compositionally biased region" description="Basic residues" evidence="1">
    <location>
        <begin position="208"/>
        <end position="225"/>
    </location>
</feature>
<evidence type="ECO:0000259" key="3">
    <source>
        <dbReference type="PROSITE" id="PS51352"/>
    </source>
</evidence>
<evidence type="ECO:0000256" key="2">
    <source>
        <dbReference type="SAM" id="SignalP"/>
    </source>
</evidence>
<dbReference type="GO" id="GO:0016491">
    <property type="term" value="F:oxidoreductase activity"/>
    <property type="evidence" value="ECO:0007669"/>
    <property type="project" value="InterPro"/>
</dbReference>
<feature type="signal peptide" evidence="2">
    <location>
        <begin position="1"/>
        <end position="21"/>
    </location>
</feature>
<dbReference type="CDD" id="cd02966">
    <property type="entry name" value="TlpA_like_family"/>
    <property type="match status" value="1"/>
</dbReference>
<name>A0A933I6R9_UNCT6</name>
<proteinExistence type="predicted"/>
<dbReference type="GO" id="GO:0016209">
    <property type="term" value="F:antioxidant activity"/>
    <property type="evidence" value="ECO:0007669"/>
    <property type="project" value="InterPro"/>
</dbReference>
<evidence type="ECO:0000313" key="4">
    <source>
        <dbReference type="EMBL" id="MBI4725620.1"/>
    </source>
</evidence>
<gene>
    <name evidence="4" type="ORF">HY768_00070</name>
</gene>
<feature type="chain" id="PRO_5037418730" evidence="2">
    <location>
        <begin position="22"/>
        <end position="225"/>
    </location>
</feature>
<evidence type="ECO:0000313" key="5">
    <source>
        <dbReference type="Proteomes" id="UP000736328"/>
    </source>
</evidence>
<dbReference type="AlphaFoldDB" id="A0A933I6R9"/>
<protein>
    <submittedName>
        <fullName evidence="4">TlpA family protein disulfide reductase</fullName>
    </submittedName>
</protein>
<dbReference type="PANTHER" id="PTHR42852:SF17">
    <property type="entry name" value="THIOREDOXIN-LIKE PROTEIN HI_1115"/>
    <property type="match status" value="1"/>
</dbReference>
<dbReference type="InterPro" id="IPR050553">
    <property type="entry name" value="Thioredoxin_ResA/DsbE_sf"/>
</dbReference>
<comment type="caution">
    <text evidence="4">The sequence shown here is derived from an EMBL/GenBank/DDBJ whole genome shotgun (WGS) entry which is preliminary data.</text>
</comment>
<dbReference type="PROSITE" id="PS51352">
    <property type="entry name" value="THIOREDOXIN_2"/>
    <property type="match status" value="1"/>
</dbReference>
<reference evidence="4" key="1">
    <citation type="submission" date="2020-07" db="EMBL/GenBank/DDBJ databases">
        <title>Huge and variable diversity of episymbiotic CPR bacteria and DPANN archaea in groundwater ecosystems.</title>
        <authorList>
            <person name="He C.Y."/>
            <person name="Keren R."/>
            <person name="Whittaker M."/>
            <person name="Farag I.F."/>
            <person name="Doudna J."/>
            <person name="Cate J.H.D."/>
            <person name="Banfield J.F."/>
        </authorList>
    </citation>
    <scope>NUCLEOTIDE SEQUENCE</scope>
    <source>
        <strain evidence="4">NC_groundwater_1520_Pr4_B-0.1um_53_5</strain>
    </source>
</reference>
<keyword evidence="2" id="KW-0732">Signal</keyword>
<organism evidence="4 5">
    <name type="scientific">candidate division TA06 bacterium</name>
    <dbReference type="NCBI Taxonomy" id="2250710"/>
    <lineage>
        <taxon>Bacteria</taxon>
        <taxon>Bacteria division TA06</taxon>
    </lineage>
</organism>
<dbReference type="SUPFAM" id="SSF52833">
    <property type="entry name" value="Thioredoxin-like"/>
    <property type="match status" value="1"/>
</dbReference>
<dbReference type="InterPro" id="IPR036249">
    <property type="entry name" value="Thioredoxin-like_sf"/>
</dbReference>
<evidence type="ECO:0000256" key="1">
    <source>
        <dbReference type="SAM" id="MobiDB-lite"/>
    </source>
</evidence>
<feature type="domain" description="Thioredoxin" evidence="3">
    <location>
        <begin position="27"/>
        <end position="179"/>
    </location>
</feature>